<accession>A0A7D9DQH6</accession>
<gene>
    <name evidence="2" type="ORF">PACLA_8A004551</name>
</gene>
<feature type="compositionally biased region" description="Polar residues" evidence="1">
    <location>
        <begin position="14"/>
        <end position="24"/>
    </location>
</feature>
<sequence length="62" mass="7052">MPLKKKPPKKTPVADSNSGDSTNLATLQRDLQAMIDRRFKQQTVELNDLFIKESNSTKSRFS</sequence>
<evidence type="ECO:0000313" key="3">
    <source>
        <dbReference type="Proteomes" id="UP001152795"/>
    </source>
</evidence>
<proteinExistence type="predicted"/>
<comment type="caution">
    <text evidence="2">The sequence shown here is derived from an EMBL/GenBank/DDBJ whole genome shotgun (WGS) entry which is preliminary data.</text>
</comment>
<evidence type="ECO:0000313" key="2">
    <source>
        <dbReference type="EMBL" id="CAB3990266.1"/>
    </source>
</evidence>
<feature type="region of interest" description="Disordered" evidence="1">
    <location>
        <begin position="1"/>
        <end position="24"/>
    </location>
</feature>
<reference evidence="2" key="1">
    <citation type="submission" date="2020-04" db="EMBL/GenBank/DDBJ databases">
        <authorList>
            <person name="Alioto T."/>
            <person name="Alioto T."/>
            <person name="Gomez Garrido J."/>
        </authorList>
    </citation>
    <scope>NUCLEOTIDE SEQUENCE</scope>
    <source>
        <strain evidence="2">A484AB</strain>
    </source>
</reference>
<dbReference type="AlphaFoldDB" id="A0A7D9DQH6"/>
<organism evidence="2 3">
    <name type="scientific">Paramuricea clavata</name>
    <name type="common">Red gorgonian</name>
    <name type="synonym">Violescent sea-whip</name>
    <dbReference type="NCBI Taxonomy" id="317549"/>
    <lineage>
        <taxon>Eukaryota</taxon>
        <taxon>Metazoa</taxon>
        <taxon>Cnidaria</taxon>
        <taxon>Anthozoa</taxon>
        <taxon>Octocorallia</taxon>
        <taxon>Malacalcyonacea</taxon>
        <taxon>Plexauridae</taxon>
        <taxon>Paramuricea</taxon>
    </lineage>
</organism>
<keyword evidence="3" id="KW-1185">Reference proteome</keyword>
<name>A0A7D9DQH6_PARCT</name>
<dbReference type="EMBL" id="CACRXK020001630">
    <property type="protein sequence ID" value="CAB3990266.1"/>
    <property type="molecule type" value="Genomic_DNA"/>
</dbReference>
<evidence type="ECO:0000256" key="1">
    <source>
        <dbReference type="SAM" id="MobiDB-lite"/>
    </source>
</evidence>
<protein>
    <submittedName>
        <fullName evidence="2">Uncharacterized protein</fullName>
    </submittedName>
</protein>
<dbReference type="Proteomes" id="UP001152795">
    <property type="component" value="Unassembled WGS sequence"/>
</dbReference>